<proteinExistence type="predicted"/>
<feature type="region of interest" description="N-terminal hotdog fold" evidence="9">
    <location>
        <begin position="4295"/>
        <end position="4420"/>
    </location>
</feature>
<dbReference type="SUPFAM" id="SSF51735">
    <property type="entry name" value="NAD(P)-binding Rossmann-fold domains"/>
    <property type="match status" value="6"/>
</dbReference>
<evidence type="ECO:0000259" key="12">
    <source>
        <dbReference type="PROSITE" id="PS52004"/>
    </source>
</evidence>
<dbReference type="InterPro" id="IPR014030">
    <property type="entry name" value="Ketoacyl_synth_N"/>
</dbReference>
<dbReference type="InterPro" id="IPR036291">
    <property type="entry name" value="NAD(P)-bd_dom_sf"/>
</dbReference>
<keyword evidence="4" id="KW-0597">Phosphoprotein</keyword>
<dbReference type="SMART" id="SM00825">
    <property type="entry name" value="PKS_KS"/>
    <property type="match status" value="4"/>
</dbReference>
<dbReference type="InterPro" id="IPR036736">
    <property type="entry name" value="ACP-like_sf"/>
</dbReference>
<reference evidence="14 15" key="1">
    <citation type="submission" date="2017-06" db="EMBL/GenBank/DDBJ databases">
        <title>Streptomyces albireticuli Genome sequencing and assembly.</title>
        <authorList>
            <person name="Wang Y."/>
            <person name="Du B."/>
            <person name="Ding Y."/>
            <person name="Liu H."/>
            <person name="Hou Q."/>
            <person name="Liu K."/>
            <person name="Yao L."/>
            <person name="Wang C."/>
        </authorList>
    </citation>
    <scope>NUCLEOTIDE SEQUENCE [LARGE SCALE GENOMIC DNA]</scope>
    <source>
        <strain evidence="14 15">MDJK11</strain>
    </source>
</reference>
<feature type="domain" description="PKS/mFAS DH" evidence="13">
    <location>
        <begin position="914"/>
        <end position="1191"/>
    </location>
</feature>
<dbReference type="SMART" id="SM01294">
    <property type="entry name" value="PKS_PP_betabranch"/>
    <property type="match status" value="3"/>
</dbReference>
<dbReference type="InterPro" id="IPR020807">
    <property type="entry name" value="PKS_DH"/>
</dbReference>
<dbReference type="Gene3D" id="3.30.70.3290">
    <property type="match status" value="4"/>
</dbReference>
<dbReference type="InterPro" id="IPR020841">
    <property type="entry name" value="PKS_Beta-ketoAc_synthase_dom"/>
</dbReference>
<dbReference type="InterPro" id="IPR016039">
    <property type="entry name" value="Thiolase-like"/>
</dbReference>
<feature type="domain" description="PKS/mFAS DH" evidence="13">
    <location>
        <begin position="2628"/>
        <end position="2899"/>
    </location>
</feature>
<dbReference type="InterPro" id="IPR055123">
    <property type="entry name" value="SpnB-like_Rossmann"/>
</dbReference>
<dbReference type="SUPFAM" id="SSF53901">
    <property type="entry name" value="Thiolase-like"/>
    <property type="match status" value="4"/>
</dbReference>
<dbReference type="Pfam" id="PF08990">
    <property type="entry name" value="Docking"/>
    <property type="match status" value="1"/>
</dbReference>
<dbReference type="Gene3D" id="3.40.50.720">
    <property type="entry name" value="NAD(P)-binding Rossmann-like Domain"/>
    <property type="match status" value="3"/>
</dbReference>
<keyword evidence="7" id="KW-0511">Multifunctional enzyme</keyword>
<dbReference type="PANTHER" id="PTHR43775:SF51">
    <property type="entry name" value="INACTIVE PHENOLPHTHIOCEROL SYNTHESIS POLYKETIDE SYNTHASE TYPE I PKS1-RELATED"/>
    <property type="match status" value="1"/>
</dbReference>
<dbReference type="PROSITE" id="PS52004">
    <property type="entry name" value="KS3_2"/>
    <property type="match status" value="4"/>
</dbReference>
<dbReference type="SUPFAM" id="SSF52151">
    <property type="entry name" value="FabD/lysophospholipase-like"/>
    <property type="match status" value="4"/>
</dbReference>
<dbReference type="Pfam" id="PF16197">
    <property type="entry name" value="KAsynt_C_assoc"/>
    <property type="match status" value="4"/>
</dbReference>
<dbReference type="Pfam" id="PF00109">
    <property type="entry name" value="ketoacyl-synt"/>
    <property type="match status" value="4"/>
</dbReference>
<evidence type="ECO:0000256" key="10">
    <source>
        <dbReference type="SAM" id="MobiDB-lite"/>
    </source>
</evidence>
<dbReference type="PROSITE" id="PS00606">
    <property type="entry name" value="KS3_1"/>
    <property type="match status" value="4"/>
</dbReference>
<dbReference type="Pfam" id="PF00550">
    <property type="entry name" value="PP-binding"/>
    <property type="match status" value="3"/>
</dbReference>
<feature type="domain" description="Carrier" evidence="11">
    <location>
        <begin position="5013"/>
        <end position="5088"/>
    </location>
</feature>
<feature type="region of interest" description="N-terminal hotdog fold" evidence="9">
    <location>
        <begin position="2628"/>
        <end position="2750"/>
    </location>
</feature>
<organism evidence="14 15">
    <name type="scientific">Streptomyces albireticuli</name>
    <dbReference type="NCBI Taxonomy" id="1940"/>
    <lineage>
        <taxon>Bacteria</taxon>
        <taxon>Bacillati</taxon>
        <taxon>Actinomycetota</taxon>
        <taxon>Actinomycetes</taxon>
        <taxon>Kitasatosporales</taxon>
        <taxon>Streptomycetaceae</taxon>
        <taxon>Streptomyces</taxon>
    </lineage>
</organism>
<dbReference type="InterPro" id="IPR049900">
    <property type="entry name" value="PKS_mFAS_DH"/>
</dbReference>
<comment type="cofactor">
    <cofactor evidence="1">
        <name>pantetheine 4'-phosphate</name>
        <dbReference type="ChEBI" id="CHEBI:47942"/>
    </cofactor>
</comment>
<feature type="compositionally biased region" description="Low complexity" evidence="10">
    <location>
        <begin position="5890"/>
        <end position="5902"/>
    </location>
</feature>
<evidence type="ECO:0000256" key="9">
    <source>
        <dbReference type="PROSITE-ProRule" id="PRU01363"/>
    </source>
</evidence>
<dbReference type="Pfam" id="PF00698">
    <property type="entry name" value="Acyl_transf_1"/>
    <property type="match status" value="4"/>
</dbReference>
<dbReference type="InterPro" id="IPR015083">
    <property type="entry name" value="NorB/c/GfsB-D-like_docking"/>
</dbReference>
<feature type="active site" description="Proton donor; for dehydratase activity" evidence="9">
    <location>
        <position position="2821"/>
    </location>
</feature>
<feature type="active site" description="Proton donor; for dehydratase activity" evidence="9">
    <location>
        <position position="4491"/>
    </location>
</feature>
<dbReference type="CDD" id="cd08956">
    <property type="entry name" value="KR_3_FAS_SDR_x"/>
    <property type="match status" value="3"/>
</dbReference>
<dbReference type="InterPro" id="IPR006162">
    <property type="entry name" value="Ppantetheine_attach_site"/>
</dbReference>
<feature type="region of interest" description="N-terminal hotdog fold" evidence="9">
    <location>
        <begin position="914"/>
        <end position="1039"/>
    </location>
</feature>
<dbReference type="CDD" id="cd00833">
    <property type="entry name" value="PKS"/>
    <property type="match status" value="4"/>
</dbReference>
<feature type="region of interest" description="C-terminal hotdog fold" evidence="9">
    <location>
        <begin position="2762"/>
        <end position="2899"/>
    </location>
</feature>
<evidence type="ECO:0000313" key="15">
    <source>
        <dbReference type="Proteomes" id="UP000195755"/>
    </source>
</evidence>
<dbReference type="InterPro" id="IPR020806">
    <property type="entry name" value="PKS_PP-bd"/>
</dbReference>
<dbReference type="Pfam" id="PF21089">
    <property type="entry name" value="PKS_DH_N"/>
    <property type="match status" value="3"/>
</dbReference>
<feature type="active site" description="Proton acceptor; for dehydratase activity" evidence="9">
    <location>
        <position position="4327"/>
    </location>
</feature>
<dbReference type="InterPro" id="IPR050091">
    <property type="entry name" value="PKS_NRPS_Biosynth_Enz"/>
</dbReference>
<evidence type="ECO:0000256" key="5">
    <source>
        <dbReference type="ARBA" id="ARBA00022679"/>
    </source>
</evidence>
<dbReference type="InterPro" id="IPR018201">
    <property type="entry name" value="Ketoacyl_synth_AS"/>
</dbReference>
<dbReference type="PROSITE" id="PS00012">
    <property type="entry name" value="PHOSPHOPANTETHEINE"/>
    <property type="match status" value="3"/>
</dbReference>
<keyword evidence="5" id="KW-0808">Transferase</keyword>
<dbReference type="PROSITE" id="PS50075">
    <property type="entry name" value="CARRIER"/>
    <property type="match status" value="3"/>
</dbReference>
<dbReference type="Gene3D" id="3.10.129.110">
    <property type="entry name" value="Polyketide synthase dehydratase"/>
    <property type="match status" value="3"/>
</dbReference>
<dbReference type="InterPro" id="IPR014043">
    <property type="entry name" value="Acyl_transferase_dom"/>
</dbReference>
<dbReference type="GO" id="GO:0033068">
    <property type="term" value="P:macrolide biosynthetic process"/>
    <property type="evidence" value="ECO:0007669"/>
    <property type="project" value="UniProtKB-ARBA"/>
</dbReference>
<dbReference type="GO" id="GO:0006633">
    <property type="term" value="P:fatty acid biosynthetic process"/>
    <property type="evidence" value="ECO:0007669"/>
    <property type="project" value="InterPro"/>
</dbReference>
<feature type="compositionally biased region" description="Pro residues" evidence="10">
    <location>
        <begin position="5874"/>
        <end position="5889"/>
    </location>
</feature>
<dbReference type="InterPro" id="IPR042104">
    <property type="entry name" value="PKS_dehydratase_sf"/>
</dbReference>
<dbReference type="InterPro" id="IPR014031">
    <property type="entry name" value="Ketoacyl_synth_C"/>
</dbReference>
<evidence type="ECO:0000259" key="13">
    <source>
        <dbReference type="PROSITE" id="PS52019"/>
    </source>
</evidence>
<sequence>MTNTNHRDPSKAESMNDQQKLLDYLKRVTSDLHQTRQRLKDVEAAHSAQAAALSEPIAIVGMACRFPGGVGSPEDLWKLVADGADGISPFPEDRGWDVESLYDPTGTKPGTSFTRHGGFLHEAADFDPGFFGINRREALAMDPQQRLLLEASWEAVERAGIDIGSLRGSRTGVFAGIAYHDYATVLENTEPEGIDGYFGTGTSSSVASGRISYVFGLEGPAVTIDTACSSSLVGLHLAIQTLRSGECDLALAGGATVMATPGSFVDFSRQGGLAPDGRCRSFADGADGTGWGEGVGMLLVERLSDARRNGHPVLAVIRGSAVNQDGASNGLTAPNGPSQRRVIRQALADAGLSAVEIDAVEAHGTATVLGDPIEAQALLATYGQNRPAGRPLWLGSLKSNIGHAQAAAGVGGVIKMVMAMRNGVLPRTLHVDRPTDQVDWSAGAVELLTEAREWTAADGRPRRAGISSFGFSGTNAHVIVEQAPVEAEAAAGDAVELPVVPWVLSGKTPEALAAQVAQVVGAAADLDPVGVGFTLATSRAQFEHRAVLVDGAQVASGQVTEGKLAALFTGQGAQRAGMGRELYAAYPVFAAAFDAACAALGLDAAVLDDAESLARTENTQPALFAVEVALYRLVESWGVRPDFVAGHSIGEIAAAHVAGVFSLEDAGKLVAARAALMQALPAGGAMVSLRATEEEVRAVLVDGVDIAAINGPSSVVISGDEDAVEQVAGHFEKSRRLNVSHAFHSHRMDGMLAEFRAVAESLAYSVPAIPVVSNVTGALADELTSPAYWVRHVREAVRFADGVRTLHDQGVRTFLELGPDGVLSAMAQECLPETDDVAFVPALRKDRPEPAAVVTALGRLHITGARVDWSAFFAGTGARLTDLPTYPFQHQRYWPQGSVHGKGVSGLGLGSANHPLLGASVMLAGSGEFLFTGRLSLLSHPWLADRTVLGAVAVPESAFVELAVRAGDQVGCDVLDELTLEAPLVLPEHGGVHVQLTVEAPDADGRRRLSVYSRPEDDADEQRWTRHATGVLAVAAGAPAAATGLETWPPAAAEPVGVASLYERAAAAGTEYGPVFQGVTGVWRDGGDVFAEVALAEELGADTGAYGIHPAVLDAAFQAVALTSAAPAGGPAVAHALRGVTLHASGAARLRVRVRPSATGDVSVLIADGAGALVASVDALTPRTLTTADLAASAAYVESLFRLEWTPLTAEAPGDLTWAVLGAHVPYELVGAGSAATGAFADLSALADSVRSGGLLPAVVLATAPAVDDDVHAATHWALGLVQEWLAEPAFGTSRLVIVTRGGMSVTADETVADLGQAAVWGLVRSAQTENPDRVVVVDLGAEAAAATGAHALPAAAIASDEPQTAVRGGAVYVPRVARATVPDTEPAGHWDTDGTVLITGGTGALGTLVARHLVTTHGVRSLLLTSRRGLDAPGAAALRDELTALGAEVTVAACDIADRDALAGLLATVPAGHPLKGVVHTAGVIDDGTVDALTPARVDAVFRPKADAALALHELTADLDLSAFVLFSSASGTYGSPGQGNYAAANACLDALAQNRRAAGLPGVSMAWGAWAAADGMTGTLSEVDIKRMARDGVTLLSAEDGMALFDAAHAAEDAHTLPMHFDPSVLAPVAEEVPHLLRGLVHVPRRRVASAGTAVADALTRRLAALRESERERVLLELVRTNVAAVLGYAGPETVDSERSFKEIGFDSLTAVELRNRLNTATGLRLPATLVFDYPTPRLLTEFVGEELAGGLAAQAAASAAPVTVLDDDPIAIVGMACRYPGGITSPESLWDLVLGGRDGVTGFPTGRGWDIEGLYDPEPGVPGKIYAREGGFLHEAGDFDPGFFGISPREALAMDPQQRLLLETTWEAVERAGIDPTALRGSRTGVYAGVGYHDYGTQTASVPEDVEAFLGTGTSSAVVSGRVSYALGLEGPAVTVDTACSSSLVALHLAVQALRQGECDMALAGGVTVMSTPGAFIDFSRQRGLAADGRCKAFGAGADGTGWAEGVGMLLVERLSDARRKGHRVLGVVRGSAINQDGASNGLTAPNGPSQQRVIRQALATAGLSAAEVDAVEAHGTGTVLGDPIEAQALLATYGQERADDQPLWLGSLKSNIGHSQAAAGVGGIIKMVMAIRAGVLPKTLHADEPSPHIDWSAGAVELLTEAREWPEGERPRRAGVSSFGFSGTNAHVIVEQAPVEAEAVAGAAVELPVVPWVLSGKTAEALEAQVAQVVGAAAELDPVGVGFTLATARAQFEHRAVVVGEQTVKGRVLGGKIAALFTGQGAQRAGMGRELYAAYPVFAAAFDAACAALGLDPAILDDAESLARTENTQPALFAVEVALYRLVESWGVRPDFLAGHSIGEIAAAHVAGVFSLEDAGKLVAARAALMQALPAGGAMVSLRATEAEVRAVLVDGVDIAAINGPSSVVISGDEAAVEQVAGHFEKSRRLNVSHAFHSHLMDAMLDDFRVVAESLAYSVPAIPVVSNVTGALADDLTSPEYWVRHVREAVRFADGIQTLHGEGVRTFLELGPDGVLSAMAQECLTDADDVAFVPSLRKDRPEQASLVTALGRLHLTGARVDWSAFFAGTGARRVDLPTYPFQHENFWLSSSGSVPGDVTAAGLGVTGHPLLGAAVALPDSEGFLFTGRLSLRTHPWLADHVVAGSVLLPGTAFVELAIRAGDEVGCTVVDELTLEAPLVLAEHGGVQLRVSVGEPEGEGRRALAIHSRPEDDELWTRHASGFLSAAAAAGGADLTEWPPAGAAPVDIEGFYAELADGGLQYGPAFRGVTGVWRKGDEVFAEVALPEGTDAETFGVHPALLDAALHSIVLGGLVAGQDGPQLPFAWSDVTLHASGATALRVRMRGTAGGGVTLEMADDTGAAVASIGSLVVRAVGTDQLRAADRGMRDALFRVEWVPVQAQATDVPVAVLGRDHEDLAALGRSAEEVPALVAAAAPDVRGVLGLVQGWLAEERFAGSRLVLVTRGAVVVAGDSTVDPDQAAVWGLVRSAQSENPDRFVLLDADQELSADLLALVGDEPQVAVRGGAVFAPRLARAAVAAGGPGVWAAEGTVLVTGGTGALGALVARHLVAEHGVRGLLLTSRRGLDAPGAVELRDELAALGAEVTVAACDVADREALADLLAAHPVTAVVHTAGILDDGVIGSLSPERLDAVFAPKADAARYLHELTAGMDLTAFVLFSSVAGVFGNTGQGNYAAANAYLDALAQQRAMAGLPATSLAWGLWAEASGMGGVLDTTHTTRMTKDGVRALGAREGLALLDVTVASGEPALVPAPLDLAAMRSGASAADLPSMLRGLVRVPVRRTVDARQADSLRRRLLGLAADERPAALLNLVRDEVAEVLGHASGVAIEPERAFTELGFDSLTAVELRNRLNTATGLRLPATLVFDYPTAAALAGYLGGTVLGTGDDEAPEATATVAASDDPIAIVGMACRYPGGVTSPEDLWELVAGGRDGVSGFPVNRGWDLENLYDPTGERPGSSYTREGGFLHGADEFDPAFFGISPREAMAMDPQQRLLLETTWETIERAGIDPTALRGSRTGVFAGVMYHDYATDITGGLPEGIDGFIGTGTAGSIASGRVSYLFGLEGPAVTVDTACSSSLVALHMAVQALRAGECDMALAGGVTVMSTPAAFVDFSRQRGLSADGRCKAFGAEADGTGWAEGVGMLLVERLSDARRKGHQVLGIVCGSAINQDGASNGLTAPNGPSQQRVIRQALASAGLSAAQIDVVEAHGTGTTLGDPIEAQALLATYGQERAGDEPLWLGSLKSNIGHAQAAAGVGGIIKMLMAMRHGVLPKTLHVDEPSPHIDWSEGAVELLGDAREWPETGRPRRAGVSSFGFSGTNAHVIIEQAPAAVEAGGDAVELPVVPWVVSGKSPEALDAQVAQVVGAAAELDPVGVGFTLATARAQFEHRAVVVDGQAVKGRVLGGKVAALFTGQGAQRAGMGRELYAAYPVFAEAFDAACAALKLDPAVLDDAELLARTENTQPALFAVEVALYRLVESWGVRPDFLAGHSIGEIAAAHVAGVFSLEDAGKLVAARAALMQALPSGGAMVSLRATEAEVRAVLVDGVDIAAINGPSSVVISGDEAAVEQVAGHFEKSRRLNVSHAFHSHRMDGMLAEFRAVAESLVYSVPAIPVVSNVTGALADELTSPEYWVRHVRDAVRFADGIQTLHAEGVRTFLELGPDSVLSAMAQECLTDAEDVAFVPALRKDRPEPASLVTALGRLHLTGARVDWSAFFAGSGARRVDLPTYAFQHQSYWLEGRPGQGDVESAGLGAAGHAMLGAVVALPDSGGYVFSGRLSLRTHPWLGDHAVAGSVVLPGTAFVDLAIRAGDEAGCTAVDDLTLEVPLVLAERDSVQLRVLVGEPDGSGRRALAVYSRPEGAPEDEAWTRHASGFLSVAVAAGGADLSVWPPAGAEVVDVDGLYAGLAEAGLEYGPVFQGVEAVWRRGDEVFAEVALPEGTDVASYGLHPALFDAALHSLVLGGFVAGQDGPQLPFAWSGVNLHASGATALRVRMRGTADGGGVALEMADAAGAAVASVESLVVRPVAADELRAADRALRDSMFRVEWVPVAASPSDVPVALLGSDHEDLAALGRAVEVPALVAAVAADVRGVLALVQEWLAEERFADSRLVLTTRGAVAVAGDTDVDPDQAAVWGLVRSAQSENPDRIVLLDLDEEISPEVLALVGDEPQVAVRGGAVFAPRLARAAVAAADGQGVWGAEGAVLITGGTGALGALVARHLVAEHGVRHLLLTSRRGLDAPGAVELRDELAVLGAEVTVAACDVADRDAVSALLASHAISAVVHTAGVLDDGVIGSLSPERLDAVFAPKADAARHLHELTAGMDLSAFVLFSSVAGTLGAAGQANYAAANAYLDALAQQRVAAGLPATSLAWGLWDGADGMGGALETAHTSRMGGNGMLALTHGTGLALFDAAVASGEPVLVPAPMDLRAMARGGGDLPSMLRGLVRVPVRRTVDARQADSLRRRLLGLPEGERAGLLLDLVRTEVAGVLGHASNTAVEPDRAFTELGFDSLTAVELRNRLNTVTGLRLPATLVFDYPTAAALAGYLGETVVGADEDEAVPAATTLVAADDPIAIVGMACRYPGGVTSPEDLWNLVRDARDGVTPFPANRGWDLEDLYDPEPGLPGKSYTREGGFLHGADEFDPAFFGISPREALAMDPQQRLLLETTWEAVERAGIDPSALRGSRTGVFAGVMYHDYATGLTGAEPEGVDAFVGTGTAGSVASGRVSYLFGLEGPAVTVDTACSSSLVALHLAVQALRAGECELALAGGVTVMSTPGAFIDFSRQRGLSADGRCKAFGAGADGTGWAEGVGMLLVERLSDARRNGHQVLGVVRGSAINQDGASNGLTAPNGPSQQRVIRQALATAGLSAADVDAVEAHGTGTTLGDPIEAQALLATYGQERAGDEPLWLGSLKSNIGHSQAAAGVGGIIKMVMAMRHGVLPKTLHVDEPSSHIDWSEGAVELLGEAREWPETGRPRRAGVSSFGFSGTNAHVILEQAPAAKAAPVTGDVVPPVVPWVVSGKSPEALDAQVAQVAEAAAGLDPVGVGFTLATSRAQFEHRAVLVDGERVVSGRVLGGKVAALFTGQGAQRAGMGRELYAAYPVFAAAFDAACVALGLDAAVLEDAESLARTENTQPALFAVEVALYRLVESWGVRPDFLAGHSIGEIAAAHVAGVFSLEDAGKLVAARAALMQALPTGGAMVSLRATEEEVRAALVDGVDIAAINGPSSVVISGDEAAVEQVAGNFEKSRRLNVSHAFHSHRMDGMLADFRKVAESLTYTVPSIPVVSNVTGTVADDLTSPSTGSVTSVRPSVSPTASRRSTPKVSALSWSSAPTVSCPPWPRSAWPPPPRTTSPSSRPSVRTAPNRPPSSPLSVACTSPVPASTGRPSSPAPAPAASTCPPTPSSGSPTGSKRR</sequence>
<dbReference type="KEGG" id="salj:SMD11_1695"/>
<evidence type="ECO:0000256" key="2">
    <source>
        <dbReference type="ARBA" id="ARBA00004792"/>
    </source>
</evidence>
<evidence type="ECO:0000259" key="11">
    <source>
        <dbReference type="PROSITE" id="PS50075"/>
    </source>
</evidence>
<dbReference type="InterPro" id="IPR009081">
    <property type="entry name" value="PP-bd_ACP"/>
</dbReference>
<dbReference type="Gene3D" id="3.40.366.10">
    <property type="entry name" value="Malonyl-Coenzyme A Acyl Carrier Protein, domain 2"/>
    <property type="match status" value="4"/>
</dbReference>
<comment type="pathway">
    <text evidence="2">Antibiotic biosynthesis.</text>
</comment>
<name>A0A1Z2KZA7_9ACTN</name>
<dbReference type="Pfam" id="PF08659">
    <property type="entry name" value="KR"/>
    <property type="match status" value="3"/>
</dbReference>
<dbReference type="Pfam" id="PF14765">
    <property type="entry name" value="PS-DH"/>
    <property type="match status" value="3"/>
</dbReference>
<feature type="compositionally biased region" description="Low complexity" evidence="10">
    <location>
        <begin position="5919"/>
        <end position="5952"/>
    </location>
</feature>
<evidence type="ECO:0000313" key="14">
    <source>
        <dbReference type="EMBL" id="ARZ67356.1"/>
    </source>
</evidence>
<feature type="compositionally biased region" description="Low complexity" evidence="10">
    <location>
        <begin position="5836"/>
        <end position="5857"/>
    </location>
</feature>
<feature type="domain" description="Carrier" evidence="11">
    <location>
        <begin position="1675"/>
        <end position="1750"/>
    </location>
</feature>
<evidence type="ECO:0000256" key="1">
    <source>
        <dbReference type="ARBA" id="ARBA00001957"/>
    </source>
</evidence>
<dbReference type="Gene3D" id="3.40.47.10">
    <property type="match status" value="4"/>
</dbReference>
<dbReference type="InterPro" id="IPR032821">
    <property type="entry name" value="PKS_assoc"/>
</dbReference>
<dbReference type="EMBL" id="CP021744">
    <property type="protein sequence ID" value="ARZ67356.1"/>
    <property type="molecule type" value="Genomic_DNA"/>
</dbReference>
<dbReference type="FunFam" id="1.10.1200.10:FF:000007">
    <property type="entry name" value="Probable polyketide synthase pks17"/>
    <property type="match status" value="3"/>
</dbReference>
<dbReference type="InterPro" id="IPR016036">
    <property type="entry name" value="Malonyl_transacylase_ACP-bd"/>
</dbReference>
<dbReference type="InterPro" id="IPR057326">
    <property type="entry name" value="KR_dom"/>
</dbReference>
<protein>
    <submittedName>
        <fullName evidence="14">Polyketide synthase</fullName>
    </submittedName>
</protein>
<dbReference type="Gene3D" id="1.10.287.1960">
    <property type="match status" value="1"/>
</dbReference>
<evidence type="ECO:0000256" key="6">
    <source>
        <dbReference type="ARBA" id="ARBA00023194"/>
    </source>
</evidence>
<feature type="domain" description="Carrier" evidence="11">
    <location>
        <begin position="3344"/>
        <end position="3419"/>
    </location>
</feature>
<evidence type="ECO:0000256" key="7">
    <source>
        <dbReference type="ARBA" id="ARBA00023268"/>
    </source>
</evidence>
<dbReference type="SMART" id="SM00827">
    <property type="entry name" value="PKS_AT"/>
    <property type="match status" value="4"/>
</dbReference>
<dbReference type="InterPro" id="IPR016035">
    <property type="entry name" value="Acyl_Trfase/lysoPLipase"/>
</dbReference>
<dbReference type="Pfam" id="PF02801">
    <property type="entry name" value="Ketoacyl-synt_C"/>
    <property type="match status" value="4"/>
</dbReference>
<feature type="domain" description="Ketosynthase family 3 (KS3)" evidence="12">
    <location>
        <begin position="3438"/>
        <end position="3865"/>
    </location>
</feature>
<feature type="region of interest" description="Disordered" evidence="10">
    <location>
        <begin position="5834"/>
        <end position="5952"/>
    </location>
</feature>
<feature type="region of interest" description="C-terminal hotdog fold" evidence="9">
    <location>
        <begin position="1053"/>
        <end position="1191"/>
    </location>
</feature>
<accession>A0A1Z2KZA7</accession>
<evidence type="ECO:0000256" key="4">
    <source>
        <dbReference type="ARBA" id="ARBA00022553"/>
    </source>
</evidence>
<evidence type="ECO:0000256" key="8">
    <source>
        <dbReference type="ARBA" id="ARBA00023315"/>
    </source>
</evidence>
<keyword evidence="6" id="KW-0045">Antibiotic biosynthesis</keyword>
<dbReference type="InterPro" id="IPR013968">
    <property type="entry name" value="PKS_KR"/>
</dbReference>
<dbReference type="SUPFAM" id="SSF55048">
    <property type="entry name" value="Probable ACP-binding domain of malonyl-CoA ACP transacylase"/>
    <property type="match status" value="4"/>
</dbReference>
<dbReference type="SUPFAM" id="SSF47336">
    <property type="entry name" value="ACP-like"/>
    <property type="match status" value="3"/>
</dbReference>
<dbReference type="InterPro" id="IPR049552">
    <property type="entry name" value="PKS_DH_N"/>
</dbReference>
<dbReference type="Gene3D" id="1.10.1200.10">
    <property type="entry name" value="ACP-like"/>
    <property type="match status" value="3"/>
</dbReference>
<feature type="active site" description="Proton acceptor; for dehydratase activity" evidence="9">
    <location>
        <position position="2660"/>
    </location>
</feature>
<comment type="caution">
    <text evidence="9">Lacks conserved residue(s) required for the propagation of feature annotation.</text>
</comment>
<gene>
    <name evidence="14" type="ORF">SMD11_1695</name>
</gene>
<evidence type="ECO:0000256" key="3">
    <source>
        <dbReference type="ARBA" id="ARBA00022450"/>
    </source>
</evidence>
<feature type="domain" description="Ketosynthase family 3 (KS3)" evidence="12">
    <location>
        <begin position="1770"/>
        <end position="2196"/>
    </location>
</feature>
<feature type="domain" description="Ketosynthase family 3 (KS3)" evidence="12">
    <location>
        <begin position="5107"/>
        <end position="5534"/>
    </location>
</feature>
<dbReference type="GO" id="GO:0004312">
    <property type="term" value="F:fatty acid synthase activity"/>
    <property type="evidence" value="ECO:0007669"/>
    <property type="project" value="TreeGrafter"/>
</dbReference>
<dbReference type="GO" id="GO:0031177">
    <property type="term" value="F:phosphopantetheine binding"/>
    <property type="evidence" value="ECO:0007669"/>
    <property type="project" value="InterPro"/>
</dbReference>
<dbReference type="InterPro" id="IPR001227">
    <property type="entry name" value="Ac_transferase_dom_sf"/>
</dbReference>
<feature type="region of interest" description="C-terminal hotdog fold" evidence="9">
    <location>
        <begin position="4432"/>
        <end position="4570"/>
    </location>
</feature>
<keyword evidence="3" id="KW-0596">Phosphopantetheine</keyword>
<dbReference type="PANTHER" id="PTHR43775">
    <property type="entry name" value="FATTY ACID SYNTHASE"/>
    <property type="match status" value="1"/>
</dbReference>
<feature type="domain" description="PKS/mFAS DH" evidence="13">
    <location>
        <begin position="4295"/>
        <end position="4570"/>
    </location>
</feature>
<dbReference type="InterPro" id="IPR049551">
    <property type="entry name" value="PKS_DH_C"/>
</dbReference>
<dbReference type="Gene3D" id="3.30.70.250">
    <property type="entry name" value="Malonyl-CoA ACP transacylase, ACP-binding"/>
    <property type="match status" value="1"/>
</dbReference>
<feature type="domain" description="Ketosynthase family 3 (KS3)" evidence="12">
    <location>
        <begin position="54"/>
        <end position="482"/>
    </location>
</feature>
<dbReference type="SMART" id="SM00823">
    <property type="entry name" value="PKS_PP"/>
    <property type="match status" value="3"/>
</dbReference>
<dbReference type="Pfam" id="PF22953">
    <property type="entry name" value="SpnB_Rossmann"/>
    <property type="match status" value="3"/>
</dbReference>
<dbReference type="SMART" id="SM00826">
    <property type="entry name" value="PKS_DH"/>
    <property type="match status" value="3"/>
</dbReference>
<dbReference type="GO" id="GO:0004315">
    <property type="term" value="F:3-oxoacyl-[acyl-carrier-protein] synthase activity"/>
    <property type="evidence" value="ECO:0007669"/>
    <property type="project" value="InterPro"/>
</dbReference>
<dbReference type="PROSITE" id="PS52019">
    <property type="entry name" value="PKS_MFAS_DH"/>
    <property type="match status" value="3"/>
</dbReference>
<dbReference type="SMART" id="SM00822">
    <property type="entry name" value="PKS_KR"/>
    <property type="match status" value="3"/>
</dbReference>
<dbReference type="Proteomes" id="UP000195755">
    <property type="component" value="Chromosome"/>
</dbReference>
<dbReference type="FunFam" id="3.40.47.10:FF:000019">
    <property type="entry name" value="Polyketide synthase type I"/>
    <property type="match status" value="4"/>
</dbReference>
<keyword evidence="8" id="KW-0012">Acyltransferase</keyword>